<dbReference type="Pfam" id="PF00078">
    <property type="entry name" value="RVT_1"/>
    <property type="match status" value="1"/>
</dbReference>
<dbReference type="FunFam" id="3.30.70.270:FF:000020">
    <property type="entry name" value="Transposon Tf2-6 polyprotein-like Protein"/>
    <property type="match status" value="1"/>
</dbReference>
<dbReference type="PROSITE" id="PS50994">
    <property type="entry name" value="INTEGRASE"/>
    <property type="match status" value="1"/>
</dbReference>
<dbReference type="Pfam" id="PF00665">
    <property type="entry name" value="rve"/>
    <property type="match status" value="1"/>
</dbReference>
<evidence type="ECO:0000259" key="23">
    <source>
        <dbReference type="PROSITE" id="PS50158"/>
    </source>
</evidence>
<dbReference type="InterPro" id="IPR023780">
    <property type="entry name" value="Chromo_domain"/>
</dbReference>
<evidence type="ECO:0000256" key="14">
    <source>
        <dbReference type="ARBA" id="ARBA00022908"/>
    </source>
</evidence>
<organism evidence="26 27">
    <name type="scientific">Leptobrachium leishanense</name>
    <name type="common">Leishan spiny toad</name>
    <dbReference type="NCBI Taxonomy" id="445787"/>
    <lineage>
        <taxon>Eukaryota</taxon>
        <taxon>Metazoa</taxon>
        <taxon>Chordata</taxon>
        <taxon>Craniata</taxon>
        <taxon>Vertebrata</taxon>
        <taxon>Euteleostomi</taxon>
        <taxon>Amphibia</taxon>
        <taxon>Batrachia</taxon>
        <taxon>Anura</taxon>
        <taxon>Pelobatoidea</taxon>
        <taxon>Megophryidae</taxon>
        <taxon>Leptobrachium</taxon>
    </lineage>
</organism>
<dbReference type="Gene3D" id="1.10.340.70">
    <property type="match status" value="1"/>
</dbReference>
<keyword evidence="20" id="KW-0862">Zinc</keyword>
<evidence type="ECO:0000256" key="21">
    <source>
        <dbReference type="SAM" id="MobiDB-lite"/>
    </source>
</evidence>
<dbReference type="Pfam" id="PF03732">
    <property type="entry name" value="Retrotrans_gag"/>
    <property type="match status" value="1"/>
</dbReference>
<evidence type="ECO:0000256" key="19">
    <source>
        <dbReference type="ARBA" id="ARBA00039658"/>
    </source>
</evidence>
<dbReference type="PANTHER" id="PTHR37984:SF5">
    <property type="entry name" value="PROTEIN NYNRIN-LIKE"/>
    <property type="match status" value="1"/>
</dbReference>
<dbReference type="InterPro" id="IPR005162">
    <property type="entry name" value="Retrotrans_gag_dom"/>
</dbReference>
<evidence type="ECO:0000256" key="3">
    <source>
        <dbReference type="ARBA" id="ARBA00012180"/>
    </source>
</evidence>
<dbReference type="InterPro" id="IPR021109">
    <property type="entry name" value="Peptidase_aspartic_dom_sf"/>
</dbReference>
<dbReference type="InterPro" id="IPR043502">
    <property type="entry name" value="DNA/RNA_pol_sf"/>
</dbReference>
<evidence type="ECO:0000256" key="16">
    <source>
        <dbReference type="ARBA" id="ARBA00022932"/>
    </source>
</evidence>
<dbReference type="SUPFAM" id="SSF54160">
    <property type="entry name" value="Chromo domain-like"/>
    <property type="match status" value="1"/>
</dbReference>
<evidence type="ECO:0000313" key="26">
    <source>
        <dbReference type="Ensembl" id="ENSLLEP00000032343.1"/>
    </source>
</evidence>
<comment type="similarity">
    <text evidence="2">Belongs to the beta type-B retroviral polymerase family. HERV class-II K(HML-2) pol subfamily.</text>
</comment>
<feature type="domain" description="Chromo" evidence="22">
    <location>
        <begin position="1364"/>
        <end position="1422"/>
    </location>
</feature>
<accession>A0A8C5Q3J9</accession>
<dbReference type="PROSITE" id="PS50013">
    <property type="entry name" value="CHROMO_2"/>
    <property type="match status" value="1"/>
</dbReference>
<dbReference type="InterPro" id="IPR000477">
    <property type="entry name" value="RT_dom"/>
</dbReference>
<dbReference type="GO" id="GO:0008270">
    <property type="term" value="F:zinc ion binding"/>
    <property type="evidence" value="ECO:0007669"/>
    <property type="project" value="UniProtKB-KW"/>
</dbReference>
<dbReference type="GO" id="GO:0005634">
    <property type="term" value="C:nucleus"/>
    <property type="evidence" value="ECO:0007669"/>
    <property type="project" value="UniProtKB-SubCell"/>
</dbReference>
<dbReference type="Gene3D" id="2.40.50.40">
    <property type="match status" value="1"/>
</dbReference>
<dbReference type="InterPro" id="IPR056924">
    <property type="entry name" value="SH3_Tf2-1"/>
</dbReference>
<dbReference type="PROSITE" id="PS50878">
    <property type="entry name" value="RT_POL"/>
    <property type="match status" value="1"/>
</dbReference>
<feature type="compositionally biased region" description="Basic and acidic residues" evidence="21">
    <location>
        <begin position="1563"/>
        <end position="1577"/>
    </location>
</feature>
<dbReference type="GeneTree" id="ENSGT01040000240511"/>
<feature type="region of interest" description="Disordered" evidence="21">
    <location>
        <begin position="924"/>
        <end position="944"/>
    </location>
</feature>
<dbReference type="FunFam" id="3.10.20.370:FF:000001">
    <property type="entry name" value="Retrovirus-related Pol polyprotein from transposon 17.6-like protein"/>
    <property type="match status" value="1"/>
</dbReference>
<dbReference type="InterPro" id="IPR001878">
    <property type="entry name" value="Znf_CCHC"/>
</dbReference>
<evidence type="ECO:0000313" key="27">
    <source>
        <dbReference type="Proteomes" id="UP000694569"/>
    </source>
</evidence>
<evidence type="ECO:0000256" key="18">
    <source>
        <dbReference type="ARBA" id="ARBA00023172"/>
    </source>
</evidence>
<keyword evidence="10" id="KW-0064">Aspartyl protease</keyword>
<feature type="region of interest" description="Disordered" evidence="21">
    <location>
        <begin position="1502"/>
        <end position="1577"/>
    </location>
</feature>
<dbReference type="EC" id="3.1.26.4" evidence="3"/>
<keyword evidence="9" id="KW-0479">Metal-binding</keyword>
<dbReference type="Gene3D" id="2.40.70.10">
    <property type="entry name" value="Acid Proteases"/>
    <property type="match status" value="1"/>
</dbReference>
<dbReference type="Ensembl" id="ENSLLET00000033595.1">
    <property type="protein sequence ID" value="ENSLLEP00000032343.1"/>
    <property type="gene ID" value="ENSLLEG00000020526.1"/>
</dbReference>
<keyword evidence="8" id="KW-0540">Nuclease</keyword>
<dbReference type="InterPro" id="IPR036875">
    <property type="entry name" value="Znf_CCHC_sf"/>
</dbReference>
<dbReference type="Gene3D" id="3.30.420.10">
    <property type="entry name" value="Ribonuclease H-like superfamily/Ribonuclease H"/>
    <property type="match status" value="1"/>
</dbReference>
<keyword evidence="7" id="KW-0548">Nucleotidyltransferase</keyword>
<dbReference type="GO" id="GO:0004190">
    <property type="term" value="F:aspartic-type endopeptidase activity"/>
    <property type="evidence" value="ECO:0007669"/>
    <property type="project" value="UniProtKB-KW"/>
</dbReference>
<dbReference type="InterPro" id="IPR050951">
    <property type="entry name" value="Retrovirus_Pol_polyprotein"/>
</dbReference>
<evidence type="ECO:0000256" key="7">
    <source>
        <dbReference type="ARBA" id="ARBA00022695"/>
    </source>
</evidence>
<feature type="region of interest" description="Disordered" evidence="21">
    <location>
        <begin position="234"/>
        <end position="266"/>
    </location>
</feature>
<keyword evidence="15" id="KW-0695">RNA-directed DNA polymerase</keyword>
<dbReference type="FunFam" id="1.10.340.70:FF:000001">
    <property type="entry name" value="Retrovirus-related Pol polyprotein from transposon gypsy-like Protein"/>
    <property type="match status" value="1"/>
</dbReference>
<dbReference type="SMART" id="SM00298">
    <property type="entry name" value="CHROMO"/>
    <property type="match status" value="1"/>
</dbReference>
<evidence type="ECO:0000256" key="11">
    <source>
        <dbReference type="ARBA" id="ARBA00022759"/>
    </source>
</evidence>
<dbReference type="GO" id="GO:0003964">
    <property type="term" value="F:RNA-directed DNA polymerase activity"/>
    <property type="evidence" value="ECO:0007669"/>
    <property type="project" value="UniProtKB-KW"/>
</dbReference>
<keyword evidence="6" id="KW-0808">Transferase</keyword>
<evidence type="ECO:0000256" key="2">
    <source>
        <dbReference type="ARBA" id="ARBA00010879"/>
    </source>
</evidence>
<dbReference type="Gene3D" id="3.10.20.370">
    <property type="match status" value="1"/>
</dbReference>
<evidence type="ECO:0000259" key="22">
    <source>
        <dbReference type="PROSITE" id="PS50013"/>
    </source>
</evidence>
<dbReference type="SUPFAM" id="SSF56672">
    <property type="entry name" value="DNA/RNA polymerases"/>
    <property type="match status" value="1"/>
</dbReference>
<comment type="subcellular location">
    <subcellularLocation>
        <location evidence="1">Nucleus</location>
    </subcellularLocation>
</comment>
<dbReference type="Pfam" id="PF17921">
    <property type="entry name" value="Integrase_H2C2"/>
    <property type="match status" value="1"/>
</dbReference>
<keyword evidence="5" id="KW-0645">Protease</keyword>
<dbReference type="InterPro" id="IPR041588">
    <property type="entry name" value="Integrase_H2C2"/>
</dbReference>
<dbReference type="GO" id="GO:0006508">
    <property type="term" value="P:proteolysis"/>
    <property type="evidence" value="ECO:0007669"/>
    <property type="project" value="UniProtKB-KW"/>
</dbReference>
<dbReference type="SUPFAM" id="SSF57756">
    <property type="entry name" value="Retrovirus zinc finger-like domains"/>
    <property type="match status" value="1"/>
</dbReference>
<evidence type="ECO:0000256" key="6">
    <source>
        <dbReference type="ARBA" id="ARBA00022679"/>
    </source>
</evidence>
<dbReference type="OrthoDB" id="8000983at2759"/>
<keyword evidence="17" id="KW-0238">DNA-binding</keyword>
<dbReference type="CDD" id="cd00303">
    <property type="entry name" value="retropepsin_like"/>
    <property type="match status" value="1"/>
</dbReference>
<dbReference type="EC" id="2.7.7.49" evidence="4"/>
<keyword evidence="12" id="KW-0378">Hydrolase</keyword>
<feature type="domain" description="Reverse transcriptase" evidence="24">
    <location>
        <begin position="541"/>
        <end position="720"/>
    </location>
</feature>
<evidence type="ECO:0000256" key="4">
    <source>
        <dbReference type="ARBA" id="ARBA00012493"/>
    </source>
</evidence>
<dbReference type="InterPro" id="IPR043128">
    <property type="entry name" value="Rev_trsase/Diguanyl_cyclase"/>
</dbReference>
<name>A0A8C5Q3J9_9ANUR</name>
<evidence type="ECO:0000259" key="24">
    <source>
        <dbReference type="PROSITE" id="PS50878"/>
    </source>
</evidence>
<keyword evidence="13" id="KW-0460">Magnesium</keyword>
<keyword evidence="20" id="KW-0863">Zinc-finger</keyword>
<evidence type="ECO:0000259" key="25">
    <source>
        <dbReference type="PROSITE" id="PS50994"/>
    </source>
</evidence>
<keyword evidence="27" id="KW-1185">Reference proteome</keyword>
<dbReference type="InterPro" id="IPR012337">
    <property type="entry name" value="RNaseH-like_sf"/>
</dbReference>
<evidence type="ECO:0000256" key="5">
    <source>
        <dbReference type="ARBA" id="ARBA00022670"/>
    </source>
</evidence>
<dbReference type="GO" id="GO:0015074">
    <property type="term" value="P:DNA integration"/>
    <property type="evidence" value="ECO:0007669"/>
    <property type="project" value="UniProtKB-KW"/>
</dbReference>
<dbReference type="GO" id="GO:0003677">
    <property type="term" value="F:DNA binding"/>
    <property type="evidence" value="ECO:0007669"/>
    <property type="project" value="UniProtKB-KW"/>
</dbReference>
<dbReference type="Gene3D" id="3.30.70.270">
    <property type="match status" value="2"/>
</dbReference>
<dbReference type="CDD" id="cd18975">
    <property type="entry name" value="CD_MarY1_POL_like"/>
    <property type="match status" value="1"/>
</dbReference>
<evidence type="ECO:0000256" key="10">
    <source>
        <dbReference type="ARBA" id="ARBA00022750"/>
    </source>
</evidence>
<dbReference type="FunFam" id="3.30.420.10:FF:000032">
    <property type="entry name" value="Retrovirus-related Pol polyprotein from transposon 297-like Protein"/>
    <property type="match status" value="1"/>
</dbReference>
<evidence type="ECO:0000256" key="12">
    <source>
        <dbReference type="ARBA" id="ARBA00022801"/>
    </source>
</evidence>
<reference evidence="26" key="2">
    <citation type="submission" date="2025-09" db="UniProtKB">
        <authorList>
            <consortium name="Ensembl"/>
        </authorList>
    </citation>
    <scope>IDENTIFICATION</scope>
</reference>
<evidence type="ECO:0000256" key="9">
    <source>
        <dbReference type="ARBA" id="ARBA00022723"/>
    </source>
</evidence>
<evidence type="ECO:0000256" key="15">
    <source>
        <dbReference type="ARBA" id="ARBA00022918"/>
    </source>
</evidence>
<dbReference type="GO" id="GO:0006310">
    <property type="term" value="P:DNA recombination"/>
    <property type="evidence" value="ECO:0007669"/>
    <property type="project" value="UniProtKB-KW"/>
</dbReference>
<dbReference type="InterPro" id="IPR036397">
    <property type="entry name" value="RNaseH_sf"/>
</dbReference>
<dbReference type="Proteomes" id="UP000694569">
    <property type="component" value="Unplaced"/>
</dbReference>
<keyword evidence="14" id="KW-0229">DNA integration</keyword>
<sequence>MTERLSHDMEPADIAGTLHTLTQQVTAIAQSVQELQVSHTALQVRVQAKEDFTTSMAPEPPVLLPERFTGDRRLYQSFVTNCQVLFSLKPRTFCNEYVKVHTVISLLSGEPQAWAHQLLRLQSPLLDTWETFLSALNDIYDDPFRQDTAQREIKALKQGRRPVEDYVMEFKQYALDTAWNEIALINQFRSGISDQLKDELARIGIPPTLDLLMQASISIDRRLRERRLERNLSVSIQPRRALPPTPPDTTRDLVPSTPRTTQEEPMQIGATNRRLPPEEMARRRSNHLCLYCGQAGHTVRFCPEKPERGGKKMNTPSIVDPRNEPLVIAPHFSVSIFLQWNDQHLTLPAMIDSGASGSFMDLSLATKLCVPIINKEHPVHVKLVDGSSLKSGLVTLEAGPLKMSIGGDHHEKISFDLVASPVFPVILGLPWLRTHDPVIRWEPEAISFTSPHCLQMCMKQSIKSIHSILDIHMEKRDVIIPPAYMEYEDIFNEAKAEALPPHRVYDCPIDLLPGAAIPYGRIYPLSEPELNILKEYIHEHLQKGFIRPSTSPAGAGIFFVGKKDGGLRPCVDYRELNNITIKNRYPLPLIPELMERLKTAKIFTKLDLKGAYNLLRIRQGDEWKTAFRTRYGHYEYLVMPYGLCNAPATFQHLVNDIFRDLLDICVIVYLDDILIYSDTLQTHRHHMKEVFSRLRKHRLYAKREKCIFETNRIAFLGYILSPGKIEMDPGKIAAILSWPTPTTRKDVQRFLGFANFYRRFIRSFSKLVQPLTDLTKNVPFKWSEQASNAFQTLQSQFTSAPILRLPNPSLPYFLEVDASNKATGAVLSQRDEIDQRLHPIAYFSKRLTPAECNYEVGDRELLAIKKALEEWRHLLEGTSHPVSVFTDHKNLEYLRTAKRLKPRQARWALFFSRFRLHITYQPGSKNGKADALSRLPGPEESDLSTSDSILPIKYFLATHSSTIEKIKQLTCPTVYPITTNGLCLHQDKIVVPEGARPDVLALCHDSPQAGHGGIKKTQALLHRYFYWPTMNNAAIKYVTACPVCNRNKKLSQKTAGLLQPLPVPDRPWKDLTVDFIVDLPPSQGCTTIMVVVDRLTKMAHFVPTKGLPTAKVTASLFHKEIFRLHGIPASILSDRGSQFTSRFWKMFCLSLKIHVKLSSAYHPQTNGQTERTNQIVEQYLRCYTCHLQDDWVDLLPAAEFAYNSGHHQSLRESPFFLTYGYHPSLLPDLPRMEAVPDAHERLERLRDGHRQARHLLQQAQDTYKAYADLKRRPSPTYEVNQKVWLSTRNLRLTCPTKKLGPTYIGPFPITAIISPTAIRLQLPDDLHLHPVFHVSLLKPWTAPSFSSQVNTRPPPLPVDEEPEYEIHHILDSRYRRHQLQYLIHWRGYGPEERSWEPAVNVHAPLLLRRFHRSYPAKPGPLRPRRARIVGGAVSCLTPTARPRCHDSRRRLPGRETSGIGSSLAAGCGDLSVQRWGSPAASRSLPSAPRVAVIARGCGVGRGPPSGSRYGLAGLGGGAESPGSPAGRGPCEFRMEPGVTQWVGGAGEGPLPTDGRSPLPVHHKGSEQQRKDAQSSAP</sequence>
<feature type="domain" description="Integrase catalytic" evidence="25">
    <location>
        <begin position="1063"/>
        <end position="1222"/>
    </location>
</feature>
<keyword evidence="16" id="KW-0239">DNA-directed DNA polymerase</keyword>
<dbReference type="PROSITE" id="PS50158">
    <property type="entry name" value="ZF_CCHC"/>
    <property type="match status" value="1"/>
</dbReference>
<dbReference type="CDD" id="cd09274">
    <property type="entry name" value="RNase_HI_RT_Ty3"/>
    <property type="match status" value="1"/>
</dbReference>
<evidence type="ECO:0000256" key="1">
    <source>
        <dbReference type="ARBA" id="ARBA00004123"/>
    </source>
</evidence>
<keyword evidence="18" id="KW-0233">DNA recombination</keyword>
<dbReference type="PANTHER" id="PTHR37984">
    <property type="entry name" value="PROTEIN CBG26694"/>
    <property type="match status" value="1"/>
</dbReference>
<evidence type="ECO:0000256" key="17">
    <source>
        <dbReference type="ARBA" id="ARBA00023125"/>
    </source>
</evidence>
<dbReference type="InterPro" id="IPR000953">
    <property type="entry name" value="Chromo/chromo_shadow_dom"/>
</dbReference>
<dbReference type="InterPro" id="IPR041373">
    <property type="entry name" value="RT_RNaseH"/>
</dbReference>
<dbReference type="GO" id="GO:0004523">
    <property type="term" value="F:RNA-DNA hybrid ribonuclease activity"/>
    <property type="evidence" value="ECO:0007669"/>
    <property type="project" value="UniProtKB-EC"/>
</dbReference>
<dbReference type="CDD" id="cd01647">
    <property type="entry name" value="RT_LTR"/>
    <property type="match status" value="1"/>
</dbReference>
<evidence type="ECO:0000256" key="13">
    <source>
        <dbReference type="ARBA" id="ARBA00022842"/>
    </source>
</evidence>
<dbReference type="Pfam" id="PF17917">
    <property type="entry name" value="RT_RNaseH"/>
    <property type="match status" value="1"/>
</dbReference>
<dbReference type="SUPFAM" id="SSF53098">
    <property type="entry name" value="Ribonuclease H-like"/>
    <property type="match status" value="1"/>
</dbReference>
<proteinExistence type="inferred from homology"/>
<dbReference type="Pfam" id="PF24626">
    <property type="entry name" value="SH3_Tf2-1"/>
    <property type="match status" value="1"/>
</dbReference>
<dbReference type="Pfam" id="PF00385">
    <property type="entry name" value="Chromo"/>
    <property type="match status" value="1"/>
</dbReference>
<dbReference type="GO" id="GO:0003887">
    <property type="term" value="F:DNA-directed DNA polymerase activity"/>
    <property type="evidence" value="ECO:0007669"/>
    <property type="project" value="UniProtKB-KW"/>
</dbReference>
<reference evidence="26" key="1">
    <citation type="submission" date="2025-08" db="UniProtKB">
        <authorList>
            <consortium name="Ensembl"/>
        </authorList>
    </citation>
    <scope>IDENTIFICATION</scope>
</reference>
<feature type="compositionally biased region" description="Low complexity" evidence="21">
    <location>
        <begin position="1520"/>
        <end position="1529"/>
    </location>
</feature>
<feature type="region of interest" description="Disordered" evidence="21">
    <location>
        <begin position="1440"/>
        <end position="1462"/>
    </location>
</feature>
<keyword evidence="11" id="KW-0255">Endonuclease</keyword>
<dbReference type="InterPro" id="IPR016197">
    <property type="entry name" value="Chromo-like_dom_sf"/>
</dbReference>
<evidence type="ECO:0000256" key="20">
    <source>
        <dbReference type="PROSITE-ProRule" id="PRU00047"/>
    </source>
</evidence>
<dbReference type="Gene3D" id="3.10.10.10">
    <property type="entry name" value="HIV Type 1 Reverse Transcriptase, subunit A, domain 1"/>
    <property type="match status" value="1"/>
</dbReference>
<protein>
    <recommendedName>
        <fullName evidence="19">Gypsy retrotransposon integrase-like protein 1</fullName>
        <ecNumber evidence="4">2.7.7.49</ecNumber>
        <ecNumber evidence="3">3.1.26.4</ecNumber>
    </recommendedName>
</protein>
<evidence type="ECO:0000256" key="8">
    <source>
        <dbReference type="ARBA" id="ARBA00022722"/>
    </source>
</evidence>
<dbReference type="InterPro" id="IPR001584">
    <property type="entry name" value="Integrase_cat-core"/>
</dbReference>
<feature type="domain" description="CCHC-type" evidence="23">
    <location>
        <begin position="289"/>
        <end position="304"/>
    </location>
</feature>